<dbReference type="OrthoDB" id="2943660at2759"/>
<organism evidence="7 8">
    <name type="scientific">Clonostachys byssicola</name>
    <dbReference type="NCBI Taxonomy" id="160290"/>
    <lineage>
        <taxon>Eukaryota</taxon>
        <taxon>Fungi</taxon>
        <taxon>Dikarya</taxon>
        <taxon>Ascomycota</taxon>
        <taxon>Pezizomycotina</taxon>
        <taxon>Sordariomycetes</taxon>
        <taxon>Hypocreomycetidae</taxon>
        <taxon>Hypocreales</taxon>
        <taxon>Bionectriaceae</taxon>
        <taxon>Clonostachys</taxon>
    </lineage>
</organism>
<dbReference type="CDD" id="cd12148">
    <property type="entry name" value="fungal_TF_MHR"/>
    <property type="match status" value="1"/>
</dbReference>
<comment type="subcellular location">
    <subcellularLocation>
        <location evidence="1">Nucleus</location>
    </subcellularLocation>
</comment>
<keyword evidence="5" id="KW-0539">Nucleus</keyword>
<accession>A0A9N9XYV2</accession>
<keyword evidence="4" id="KW-0804">Transcription</keyword>
<keyword evidence="3" id="KW-0805">Transcription regulation</keyword>
<evidence type="ECO:0000256" key="2">
    <source>
        <dbReference type="ARBA" id="ARBA00022723"/>
    </source>
</evidence>
<evidence type="ECO:0000256" key="5">
    <source>
        <dbReference type="ARBA" id="ARBA00023242"/>
    </source>
</evidence>
<evidence type="ECO:0000313" key="8">
    <source>
        <dbReference type="Proteomes" id="UP000754883"/>
    </source>
</evidence>
<proteinExistence type="predicted"/>
<protein>
    <recommendedName>
        <fullName evidence="9">Transcription factor domain-containing protein</fullName>
    </recommendedName>
</protein>
<keyword evidence="8" id="KW-1185">Reference proteome</keyword>
<dbReference type="AlphaFoldDB" id="A0A9N9XYV2"/>
<feature type="compositionally biased region" description="Polar residues" evidence="6">
    <location>
        <begin position="382"/>
        <end position="396"/>
    </location>
</feature>
<dbReference type="PANTHER" id="PTHR47338:SF9">
    <property type="entry name" value="ZN(II)2CYS6 TRANSCRIPTION FACTOR (EUROFUNG)"/>
    <property type="match status" value="1"/>
</dbReference>
<dbReference type="Proteomes" id="UP000754883">
    <property type="component" value="Unassembled WGS sequence"/>
</dbReference>
<evidence type="ECO:0000256" key="3">
    <source>
        <dbReference type="ARBA" id="ARBA00023015"/>
    </source>
</evidence>
<gene>
    <name evidence="7" type="ORF">CBYS24578_00017401</name>
</gene>
<dbReference type="PANTHER" id="PTHR47338">
    <property type="entry name" value="ZN(II)2CYS6 TRANSCRIPTION FACTOR (EUROFUNG)-RELATED"/>
    <property type="match status" value="1"/>
</dbReference>
<dbReference type="InterPro" id="IPR050815">
    <property type="entry name" value="TF_fung"/>
</dbReference>
<feature type="region of interest" description="Disordered" evidence="6">
    <location>
        <begin position="375"/>
        <end position="399"/>
    </location>
</feature>
<evidence type="ECO:0000313" key="7">
    <source>
        <dbReference type="EMBL" id="CAG9981777.1"/>
    </source>
</evidence>
<dbReference type="GO" id="GO:0005634">
    <property type="term" value="C:nucleus"/>
    <property type="evidence" value="ECO:0007669"/>
    <property type="project" value="UniProtKB-SubCell"/>
</dbReference>
<name>A0A9N9XYV2_9HYPO</name>
<keyword evidence="2" id="KW-0479">Metal-binding</keyword>
<dbReference type="GO" id="GO:0000981">
    <property type="term" value="F:DNA-binding transcription factor activity, RNA polymerase II-specific"/>
    <property type="evidence" value="ECO:0007669"/>
    <property type="project" value="InterPro"/>
</dbReference>
<evidence type="ECO:0000256" key="4">
    <source>
        <dbReference type="ARBA" id="ARBA00023163"/>
    </source>
</evidence>
<evidence type="ECO:0008006" key="9">
    <source>
        <dbReference type="Google" id="ProtNLM"/>
    </source>
</evidence>
<reference evidence="7" key="1">
    <citation type="submission" date="2021-10" db="EMBL/GenBank/DDBJ databases">
        <authorList>
            <person name="Piombo E."/>
        </authorList>
    </citation>
    <scope>NUCLEOTIDE SEQUENCE</scope>
</reference>
<sequence length="433" mass="48506">MELVQSLSMLALHDLKALKLARAWNTIGTAARLEAARSCRGPVKAQGQEMSESSSRCYWSVHILESYFSPQYMLLNQHPFTPKYPRSAECPPPLRTCYESENTDIAQTPDVSDDGVNSSLLKIVSVWGGVVSYTQGIRWKKLEYPWEPMSRYNQLTQSVYEFEDGTAVKHLFRNTSLSERSPSEIAENLDYWRPWILMQMTHHAASAVLNHPFIHMVALRVADRRAPPRLFLQSVIDQALYHSKWVVRFIQICNDVGLDIRDPLIAQLVAATATVLWLFKFAGDTNASARAGEGFETCETYLRDASATWPHITGKSRQGGVAEGVTTTFRPSTFWKLLDPLILENIADDQSGHDSNSRASPMGDATLRITTHILHPVDEHTSTPTSATTNRPALTSTDEDEERLCFNDLLSLYASSTDLSWLQPDNGFSAPLA</sequence>
<evidence type="ECO:0000256" key="6">
    <source>
        <dbReference type="SAM" id="MobiDB-lite"/>
    </source>
</evidence>
<comment type="caution">
    <text evidence="7">The sequence shown here is derived from an EMBL/GenBank/DDBJ whole genome shotgun (WGS) entry which is preliminary data.</text>
</comment>
<evidence type="ECO:0000256" key="1">
    <source>
        <dbReference type="ARBA" id="ARBA00004123"/>
    </source>
</evidence>
<dbReference type="EMBL" id="CABFNO020001327">
    <property type="protein sequence ID" value="CAG9981777.1"/>
    <property type="molecule type" value="Genomic_DNA"/>
</dbReference>
<dbReference type="GO" id="GO:0046872">
    <property type="term" value="F:metal ion binding"/>
    <property type="evidence" value="ECO:0007669"/>
    <property type="project" value="UniProtKB-KW"/>
</dbReference>